<evidence type="ECO:0000313" key="3">
    <source>
        <dbReference type="Proteomes" id="UP000637239"/>
    </source>
</evidence>
<dbReference type="RefSeq" id="XP_043133782.1">
    <property type="nucleotide sequence ID" value="XM_043285051.1"/>
</dbReference>
<reference evidence="2" key="2">
    <citation type="submission" date="2021-02" db="EMBL/GenBank/DDBJ databases">
        <title>Aspergillus chevalieri M1 genome sequence.</title>
        <authorList>
            <person name="Kadooka C."/>
            <person name="Mori K."/>
            <person name="Futagami T."/>
        </authorList>
    </citation>
    <scope>NUCLEOTIDE SEQUENCE</scope>
    <source>
        <strain evidence="2">M1</strain>
    </source>
</reference>
<dbReference type="AlphaFoldDB" id="A0A7R7VIC6"/>
<dbReference type="KEGG" id="ache:ACHE_20718A"/>
<sequence length="219" mass="24015">MPPTEGDTLPIHEPGELTNESGGQTDEAERPTDEQEGELPTDKAEGGHMPTDEQGEDWLIDEALVLDESAANGSPTSYNLDQFVGWFCLSSVRHLSIWLPGNANLEGLKDKKLNLPQLQTLILARSTASAQAIASLLAQTQSLKSLHLGLAYDWYTETVLEGGEFITQALQSISKTIEDFSMGLEYYPRFNGSPHEDESKGHLLVPFHGILKKKSHASK</sequence>
<protein>
    <submittedName>
        <fullName evidence="2">Uncharacterized protein</fullName>
    </submittedName>
</protein>
<organism evidence="2 3">
    <name type="scientific">Aspergillus chevalieri</name>
    <name type="common">Eurotium chevalieri</name>
    <dbReference type="NCBI Taxonomy" id="182096"/>
    <lineage>
        <taxon>Eukaryota</taxon>
        <taxon>Fungi</taxon>
        <taxon>Dikarya</taxon>
        <taxon>Ascomycota</taxon>
        <taxon>Pezizomycotina</taxon>
        <taxon>Eurotiomycetes</taxon>
        <taxon>Eurotiomycetidae</taxon>
        <taxon>Eurotiales</taxon>
        <taxon>Aspergillaceae</taxon>
        <taxon>Aspergillus</taxon>
        <taxon>Aspergillus subgen. Aspergillus</taxon>
    </lineage>
</organism>
<dbReference type="Proteomes" id="UP000637239">
    <property type="component" value="Chromosome 2"/>
</dbReference>
<keyword evidence="3" id="KW-1185">Reference proteome</keyword>
<name>A0A7R7VIC6_ASPCH</name>
<proteinExistence type="predicted"/>
<accession>A0A7R7VIC6</accession>
<evidence type="ECO:0000313" key="2">
    <source>
        <dbReference type="EMBL" id="BCR85260.1"/>
    </source>
</evidence>
<evidence type="ECO:0000256" key="1">
    <source>
        <dbReference type="SAM" id="MobiDB-lite"/>
    </source>
</evidence>
<dbReference type="GeneID" id="66979619"/>
<dbReference type="EMBL" id="AP024417">
    <property type="protein sequence ID" value="BCR85260.1"/>
    <property type="molecule type" value="Genomic_DNA"/>
</dbReference>
<gene>
    <name evidence="2" type="ORF">ACHE_20718A</name>
</gene>
<reference evidence="2" key="1">
    <citation type="submission" date="2021-01" db="EMBL/GenBank/DDBJ databases">
        <authorList>
            <consortium name="Aspergillus chevalieri M1 genome sequencing consortium"/>
            <person name="Kazuki M."/>
            <person name="Futagami T."/>
        </authorList>
    </citation>
    <scope>NUCLEOTIDE SEQUENCE</scope>
    <source>
        <strain evidence="2">M1</strain>
    </source>
</reference>
<feature type="region of interest" description="Disordered" evidence="1">
    <location>
        <begin position="1"/>
        <end position="53"/>
    </location>
</feature>